<dbReference type="KEGG" id="crq:GCK72_000482"/>
<reference evidence="1 2" key="1">
    <citation type="submission" date="2019-12" db="EMBL/GenBank/DDBJ databases">
        <title>Chromosome-level assembly of the Caenorhabditis remanei genome.</title>
        <authorList>
            <person name="Teterina A.A."/>
            <person name="Willis J.H."/>
            <person name="Phillips P.C."/>
        </authorList>
    </citation>
    <scope>NUCLEOTIDE SEQUENCE [LARGE SCALE GENOMIC DNA]</scope>
    <source>
        <strain evidence="1 2">PX506</strain>
        <tissue evidence="1">Whole organism</tissue>
    </source>
</reference>
<sequence>MKLLDSSIFLVESEHKFPQLFNGSPPIVVAFDDRPVCIFPFSDEHQRKASSSIRFCPGARREFVDSPDERVVSFIFFKMTKKLSYPGLKCVLEYLEANRRIYITARSPALRRIEKLIPIHLEYLMISNNIALNCISIQEVYSDTNIDNQIEFRKGEKSFLRQYPMHLTYEKAAERMHEYYLGGRMNIYADHFWFSYIEEGNFSQFNVTTNELTIHNFLLNDILEYINPDSFPLKELSIDCIDDFNHPHIRSAKKLCVEISDDQRNEYSTRINAIQNQNTELEYDTLEWTDVMGIIRYWMENGKETGTTLVCKGYGDPNDEIMTKLRNEFREILSELIGINDQFPNVAPGFSIPLNSSSKIVVYGWRISENIPYAEIVLKVVSSQTDDNIMVMENQ</sequence>
<dbReference type="RefSeq" id="XP_003099322.2">
    <property type="nucleotide sequence ID" value="XM_003099274.2"/>
</dbReference>
<protein>
    <submittedName>
        <fullName evidence="1">Uncharacterized protein</fullName>
    </submittedName>
</protein>
<dbReference type="GeneID" id="9804817"/>
<organism evidence="1 2">
    <name type="scientific">Caenorhabditis remanei</name>
    <name type="common">Caenorhabditis vulgaris</name>
    <dbReference type="NCBI Taxonomy" id="31234"/>
    <lineage>
        <taxon>Eukaryota</taxon>
        <taxon>Metazoa</taxon>
        <taxon>Ecdysozoa</taxon>
        <taxon>Nematoda</taxon>
        <taxon>Chromadorea</taxon>
        <taxon>Rhabditida</taxon>
        <taxon>Rhabditina</taxon>
        <taxon>Rhabditomorpha</taxon>
        <taxon>Rhabditoidea</taxon>
        <taxon>Rhabditidae</taxon>
        <taxon>Peloderinae</taxon>
        <taxon>Caenorhabditis</taxon>
    </lineage>
</organism>
<evidence type="ECO:0000313" key="1">
    <source>
        <dbReference type="EMBL" id="KAF1768669.1"/>
    </source>
</evidence>
<proteinExistence type="predicted"/>
<gene>
    <name evidence="1" type="ORF">GCK72_000482</name>
</gene>
<evidence type="ECO:0000313" key="2">
    <source>
        <dbReference type="Proteomes" id="UP000483820"/>
    </source>
</evidence>
<dbReference type="EMBL" id="WUAV01000001">
    <property type="protein sequence ID" value="KAF1768669.1"/>
    <property type="molecule type" value="Genomic_DNA"/>
</dbReference>
<dbReference type="Pfam" id="PF12078">
    <property type="entry name" value="DUF3557"/>
    <property type="match status" value="1"/>
</dbReference>
<dbReference type="Proteomes" id="UP000483820">
    <property type="component" value="Chromosome I"/>
</dbReference>
<dbReference type="CTD" id="9804817"/>
<dbReference type="InterPro" id="IPR021942">
    <property type="entry name" value="DUF3557"/>
</dbReference>
<dbReference type="PANTHER" id="PTHR31379:SF1">
    <property type="entry name" value="F-BOX C PROTEIN-RELATED"/>
    <property type="match status" value="1"/>
</dbReference>
<dbReference type="AlphaFoldDB" id="A0A6A5HM60"/>
<name>A0A6A5HM60_CAERE</name>
<comment type="caution">
    <text evidence="1">The sequence shown here is derived from an EMBL/GenBank/DDBJ whole genome shotgun (WGS) entry which is preliminary data.</text>
</comment>
<accession>A0A6A5HM60</accession>
<dbReference type="PANTHER" id="PTHR31379">
    <property type="entry name" value="F-BOX C PROTEIN-RELATED-RELATED"/>
    <property type="match status" value="1"/>
</dbReference>